<evidence type="ECO:0000256" key="4">
    <source>
        <dbReference type="ARBA" id="ARBA00022691"/>
    </source>
</evidence>
<dbReference type="PROSITE" id="PS51449">
    <property type="entry name" value="MTTASE_N"/>
    <property type="match status" value="1"/>
</dbReference>
<protein>
    <submittedName>
        <fullName evidence="10">MiaB/RimO family radical SAM methylthiotransferase</fullName>
        <ecNumber evidence="10">2.8.4.-</ecNumber>
    </submittedName>
</protein>
<evidence type="ECO:0000256" key="5">
    <source>
        <dbReference type="ARBA" id="ARBA00022723"/>
    </source>
</evidence>
<name>A0A940DEZ6_9PROT</name>
<dbReference type="InterPro" id="IPR058240">
    <property type="entry name" value="rSAM_sf"/>
</dbReference>
<keyword evidence="6" id="KW-0408">Iron</keyword>
<feature type="domain" description="MTTase N-terminal" evidence="8">
    <location>
        <begin position="8"/>
        <end position="109"/>
    </location>
</feature>
<evidence type="ECO:0000256" key="7">
    <source>
        <dbReference type="ARBA" id="ARBA00023014"/>
    </source>
</evidence>
<evidence type="ECO:0000256" key="3">
    <source>
        <dbReference type="ARBA" id="ARBA00022679"/>
    </source>
</evidence>
<dbReference type="InterPro" id="IPR007197">
    <property type="entry name" value="rSAM"/>
</dbReference>
<dbReference type="PROSITE" id="PS01278">
    <property type="entry name" value="MTTASE_RADICAL"/>
    <property type="match status" value="1"/>
</dbReference>
<sequence>MQAENKKNNIKTLSLGCRLNALEAEKIQSFLAPALDCAILVNTCAVTAEAERQSGQAVRKLARENPTAPIFVTGCAATRNADLFANIPNSMVIPNANKMNPDAYADALANAPCDFSAPRILKFNHPAPKLSKQFIQVQNGCNHDCTYCVTRLLRGAAVSFSYDDILTDARQAVENGFYEIVLTGVDTASYARDGMLISDVCAGLLRDVPGIQRLRISSFDPASPQVFKIIDLMHNDKRMMPHMHLSMQSGSDEILRAMRRRHTADTVRKIVQYAGSEITFSWDIICGFPGETDELFRKTLDLVRETRPIKIHAFPFSARPGTVAAGMSNQINRAVAKQRVHEISAIADKFRSEFMTSHIGQFVPVLVEEHNAARTPHDITVKINGAPILPRTIDTVKLIGVCGDEYIGECE</sequence>
<dbReference type="NCBIfam" id="TIGR00089">
    <property type="entry name" value="MiaB/RimO family radical SAM methylthiotransferase"/>
    <property type="match status" value="1"/>
</dbReference>
<dbReference type="GO" id="GO:0035598">
    <property type="term" value="F:tRNA (N(6)-L-threonylcarbamoyladenosine(37)-C(2))-methylthiotransferase activity"/>
    <property type="evidence" value="ECO:0007669"/>
    <property type="project" value="TreeGrafter"/>
</dbReference>
<dbReference type="CDD" id="cd01335">
    <property type="entry name" value="Radical_SAM"/>
    <property type="match status" value="1"/>
</dbReference>
<reference evidence="10" key="1">
    <citation type="submission" date="2020-10" db="EMBL/GenBank/DDBJ databases">
        <authorList>
            <person name="Gilroy R."/>
        </authorList>
    </citation>
    <scope>NUCLEOTIDE SEQUENCE</scope>
    <source>
        <strain evidence="10">B1-16210</strain>
    </source>
</reference>
<dbReference type="InterPro" id="IPR020612">
    <property type="entry name" value="Methylthiotransferase_CS"/>
</dbReference>
<dbReference type="SUPFAM" id="SSF102114">
    <property type="entry name" value="Radical SAM enzymes"/>
    <property type="match status" value="1"/>
</dbReference>
<dbReference type="InterPro" id="IPR006638">
    <property type="entry name" value="Elp3/MiaA/NifB-like_rSAM"/>
</dbReference>
<dbReference type="InterPro" id="IPR013848">
    <property type="entry name" value="Methylthiotransferase_N"/>
</dbReference>
<evidence type="ECO:0000256" key="2">
    <source>
        <dbReference type="ARBA" id="ARBA00022485"/>
    </source>
</evidence>
<evidence type="ECO:0000259" key="8">
    <source>
        <dbReference type="PROSITE" id="PS51449"/>
    </source>
</evidence>
<dbReference type="GO" id="GO:0051539">
    <property type="term" value="F:4 iron, 4 sulfur cluster binding"/>
    <property type="evidence" value="ECO:0007669"/>
    <property type="project" value="UniProtKB-KW"/>
</dbReference>
<dbReference type="AlphaFoldDB" id="A0A940DEZ6"/>
<evidence type="ECO:0000259" key="9">
    <source>
        <dbReference type="PROSITE" id="PS51918"/>
    </source>
</evidence>
<dbReference type="Gene3D" id="3.80.30.20">
    <property type="entry name" value="tm_1862 like domain"/>
    <property type="match status" value="1"/>
</dbReference>
<comment type="cofactor">
    <cofactor evidence="1">
        <name>[4Fe-4S] cluster</name>
        <dbReference type="ChEBI" id="CHEBI:49883"/>
    </cofactor>
</comment>
<comment type="caution">
    <text evidence="10">The sequence shown here is derived from an EMBL/GenBank/DDBJ whole genome shotgun (WGS) entry which is preliminary data.</text>
</comment>
<dbReference type="Pfam" id="PF00919">
    <property type="entry name" value="UPF0004"/>
    <property type="match status" value="1"/>
</dbReference>
<dbReference type="InterPro" id="IPR038135">
    <property type="entry name" value="Methylthiotransferase_N_sf"/>
</dbReference>
<proteinExistence type="predicted"/>
<organism evidence="10 11">
    <name type="scientific">Candidatus Enterousia excrementavium</name>
    <dbReference type="NCBI Taxonomy" id="2840789"/>
    <lineage>
        <taxon>Bacteria</taxon>
        <taxon>Pseudomonadati</taxon>
        <taxon>Pseudomonadota</taxon>
        <taxon>Alphaproteobacteria</taxon>
        <taxon>Candidatus Enterousia</taxon>
    </lineage>
</organism>
<keyword evidence="7" id="KW-0411">Iron-sulfur</keyword>
<dbReference type="GO" id="GO:0046872">
    <property type="term" value="F:metal ion binding"/>
    <property type="evidence" value="ECO:0007669"/>
    <property type="project" value="UniProtKB-KW"/>
</dbReference>
<dbReference type="Gene3D" id="3.40.50.12160">
    <property type="entry name" value="Methylthiotransferase, N-terminal domain"/>
    <property type="match status" value="1"/>
</dbReference>
<gene>
    <name evidence="10" type="ORF">IAC77_03330</name>
</gene>
<feature type="domain" description="Radical SAM core" evidence="9">
    <location>
        <begin position="127"/>
        <end position="353"/>
    </location>
</feature>
<dbReference type="SMART" id="SM00729">
    <property type="entry name" value="Elp3"/>
    <property type="match status" value="1"/>
</dbReference>
<reference evidence="10" key="2">
    <citation type="journal article" date="2021" name="PeerJ">
        <title>Extensive microbial diversity within the chicken gut microbiome revealed by metagenomics and culture.</title>
        <authorList>
            <person name="Gilroy R."/>
            <person name="Ravi A."/>
            <person name="Getino M."/>
            <person name="Pursley I."/>
            <person name="Horton D.L."/>
            <person name="Alikhan N.F."/>
            <person name="Baker D."/>
            <person name="Gharbi K."/>
            <person name="Hall N."/>
            <person name="Watson M."/>
            <person name="Adriaenssens E.M."/>
            <person name="Foster-Nyarko E."/>
            <person name="Jarju S."/>
            <person name="Secka A."/>
            <person name="Antonio M."/>
            <person name="Oren A."/>
            <person name="Chaudhuri R.R."/>
            <person name="La Ragione R."/>
            <person name="Hildebrand F."/>
            <person name="Pallen M.J."/>
        </authorList>
    </citation>
    <scope>NUCLEOTIDE SEQUENCE</scope>
    <source>
        <strain evidence="10">B1-16210</strain>
    </source>
</reference>
<evidence type="ECO:0000256" key="6">
    <source>
        <dbReference type="ARBA" id="ARBA00023004"/>
    </source>
</evidence>
<keyword evidence="3 10" id="KW-0808">Transferase</keyword>
<keyword evidence="5" id="KW-0479">Metal-binding</keyword>
<dbReference type="Proteomes" id="UP000721442">
    <property type="component" value="Unassembled WGS sequence"/>
</dbReference>
<dbReference type="Pfam" id="PF04055">
    <property type="entry name" value="Radical_SAM"/>
    <property type="match status" value="1"/>
</dbReference>
<keyword evidence="4" id="KW-0949">S-adenosyl-L-methionine</keyword>
<dbReference type="InterPro" id="IPR023404">
    <property type="entry name" value="rSAM_horseshoe"/>
</dbReference>
<dbReference type="EMBL" id="JADINE010000041">
    <property type="protein sequence ID" value="MBO8407465.1"/>
    <property type="molecule type" value="Genomic_DNA"/>
</dbReference>
<dbReference type="EC" id="2.8.4.-" evidence="10"/>
<dbReference type="SFLD" id="SFLDS00029">
    <property type="entry name" value="Radical_SAM"/>
    <property type="match status" value="1"/>
</dbReference>
<evidence type="ECO:0000313" key="11">
    <source>
        <dbReference type="Proteomes" id="UP000721442"/>
    </source>
</evidence>
<dbReference type="PROSITE" id="PS51918">
    <property type="entry name" value="RADICAL_SAM"/>
    <property type="match status" value="1"/>
</dbReference>
<evidence type="ECO:0000256" key="1">
    <source>
        <dbReference type="ARBA" id="ARBA00001966"/>
    </source>
</evidence>
<dbReference type="PANTHER" id="PTHR11918">
    <property type="entry name" value="RADICAL SAM PROTEINS"/>
    <property type="match status" value="1"/>
</dbReference>
<dbReference type="PANTHER" id="PTHR11918:SF45">
    <property type="entry name" value="THREONYLCARBAMOYLADENOSINE TRNA METHYLTHIOTRANSFERASE"/>
    <property type="match status" value="1"/>
</dbReference>
<accession>A0A940DEZ6</accession>
<evidence type="ECO:0000313" key="10">
    <source>
        <dbReference type="EMBL" id="MBO8407465.1"/>
    </source>
</evidence>
<dbReference type="InterPro" id="IPR005839">
    <property type="entry name" value="Methylthiotransferase"/>
</dbReference>
<dbReference type="SFLD" id="SFLDG01082">
    <property type="entry name" value="B12-binding_domain_containing"/>
    <property type="match status" value="1"/>
</dbReference>
<keyword evidence="2" id="KW-0004">4Fe-4S</keyword>